<sequence length="244" mass="28187">MYSNGTCNVNVDKLGRSDCVHQKSTDRRSFIYSTADTNGEQCSLRSFSLVELNSHIDQSSEDYLNFTTQLRWTNSTLATFTTDDECINFLTVNKNERIFVILSATLGKTIVHRIHNMHQLDSIVIFDNNETLHQEWIKDWPKVRGTHSQLTSICNLLVSIVQQHSQNVVPISLASADIGSKTNLDELDHTFMYTQLLKESLLDIDHDKSECVHTFADYWRHQCPYNTPEIDKFEKEYPLHSPTW</sequence>
<dbReference type="Proteomes" id="UP000663828">
    <property type="component" value="Unassembled WGS sequence"/>
</dbReference>
<evidence type="ECO:0000313" key="3">
    <source>
        <dbReference type="Proteomes" id="UP000663828"/>
    </source>
</evidence>
<evidence type="ECO:0000313" key="2">
    <source>
        <dbReference type="EMBL" id="CAF1645373.1"/>
    </source>
</evidence>
<gene>
    <name evidence="1" type="ORF">EDS130_LOCUS33638</name>
    <name evidence="2" type="ORF">XAT740_LOCUS54042</name>
</gene>
<proteinExistence type="predicted"/>
<reference evidence="2" key="1">
    <citation type="submission" date="2021-02" db="EMBL/GenBank/DDBJ databases">
        <authorList>
            <person name="Nowell W R."/>
        </authorList>
    </citation>
    <scope>NUCLEOTIDE SEQUENCE</scope>
</reference>
<dbReference type="Proteomes" id="UP000663852">
    <property type="component" value="Unassembled WGS sequence"/>
</dbReference>
<comment type="caution">
    <text evidence="2">The sequence shown here is derived from an EMBL/GenBank/DDBJ whole genome shotgun (WGS) entry which is preliminary data.</text>
</comment>
<keyword evidence="3" id="KW-1185">Reference proteome</keyword>
<dbReference type="OrthoDB" id="10049342at2759"/>
<name>A0A816EB22_ADIRI</name>
<accession>A0A816EB22</accession>
<dbReference type="AlphaFoldDB" id="A0A816EB22"/>
<dbReference type="EMBL" id="CAJNOJ010000271">
    <property type="protein sequence ID" value="CAF1357746.1"/>
    <property type="molecule type" value="Genomic_DNA"/>
</dbReference>
<dbReference type="EMBL" id="CAJNOR010009516">
    <property type="protein sequence ID" value="CAF1645373.1"/>
    <property type="molecule type" value="Genomic_DNA"/>
</dbReference>
<organism evidence="2 3">
    <name type="scientific">Adineta ricciae</name>
    <name type="common">Rotifer</name>
    <dbReference type="NCBI Taxonomy" id="249248"/>
    <lineage>
        <taxon>Eukaryota</taxon>
        <taxon>Metazoa</taxon>
        <taxon>Spiralia</taxon>
        <taxon>Gnathifera</taxon>
        <taxon>Rotifera</taxon>
        <taxon>Eurotatoria</taxon>
        <taxon>Bdelloidea</taxon>
        <taxon>Adinetida</taxon>
        <taxon>Adinetidae</taxon>
        <taxon>Adineta</taxon>
    </lineage>
</organism>
<evidence type="ECO:0000313" key="1">
    <source>
        <dbReference type="EMBL" id="CAF1357746.1"/>
    </source>
</evidence>
<protein>
    <submittedName>
        <fullName evidence="2">Uncharacterized protein</fullName>
    </submittedName>
</protein>